<dbReference type="EMBL" id="BFAD01000013">
    <property type="protein sequence ID" value="GBE88550.1"/>
    <property type="molecule type" value="Genomic_DNA"/>
</dbReference>
<organism evidence="1 2">
    <name type="scientific">Sparassis crispa</name>
    <dbReference type="NCBI Taxonomy" id="139825"/>
    <lineage>
        <taxon>Eukaryota</taxon>
        <taxon>Fungi</taxon>
        <taxon>Dikarya</taxon>
        <taxon>Basidiomycota</taxon>
        <taxon>Agaricomycotina</taxon>
        <taxon>Agaricomycetes</taxon>
        <taxon>Polyporales</taxon>
        <taxon>Sparassidaceae</taxon>
        <taxon>Sparassis</taxon>
    </lineage>
</organism>
<dbReference type="AlphaFoldDB" id="A0A401H2G2"/>
<sequence>MTALRSAEKFVADFHGEGQRMGLDELRSVEDVLVAVLPLIRRSRNSFCPINRFAPELLVYIFQHTLDDPASYLTRSVRAPLKVYLYGDTMDEYVQRMLDSDGARIKELHIHSTTDAWSYLTAFPAPSLEHLTLHVRTPQLVTRDGGLVPAQMPSTSGRSAQTALFQDNTPHLKVLSLHSASYLPRNHFPSLTHLCLRAPSLRRGGAAHLLGFPDVAWTLSDLQAFLVDCPVLEELILAEIAAQIRSDDEALPTVPLTRLRRFALGNTPTELLVWFARHIEMPGDVAIRIFGPAPHSASRLAQILPHLPLPHEPHIMLLEDSESYFADPILTVSIASASSGIQIHFVLYRDDTRWDSSVWRLFPFADIHELHVRPRRYLHVFTDIASLIERLPLLSTLVCGYAPENQNMLGTILARLSPSPERPAMHCPALKTLHVFIGSSGEMLSNVVDFAAARADVGYPLRRVIIEQDPDIHDEWHGTSEFHDKVLRIREQVESIEVRAYDGIAPRVDWPAVCTSGTHKYWPDW</sequence>
<evidence type="ECO:0000313" key="2">
    <source>
        <dbReference type="Proteomes" id="UP000287166"/>
    </source>
</evidence>
<dbReference type="GeneID" id="38785467"/>
<dbReference type="RefSeq" id="XP_027619463.1">
    <property type="nucleotide sequence ID" value="XM_027763662.1"/>
</dbReference>
<name>A0A401H2G2_9APHY</name>
<dbReference type="STRING" id="139825.A0A401H2G2"/>
<dbReference type="OrthoDB" id="2803547at2759"/>
<proteinExistence type="predicted"/>
<dbReference type="Proteomes" id="UP000287166">
    <property type="component" value="Unassembled WGS sequence"/>
</dbReference>
<comment type="caution">
    <text evidence="1">The sequence shown here is derived from an EMBL/GenBank/DDBJ whole genome shotgun (WGS) entry which is preliminary data.</text>
</comment>
<evidence type="ECO:0000313" key="1">
    <source>
        <dbReference type="EMBL" id="GBE88550.1"/>
    </source>
</evidence>
<evidence type="ECO:0008006" key="3">
    <source>
        <dbReference type="Google" id="ProtNLM"/>
    </source>
</evidence>
<keyword evidence="2" id="KW-1185">Reference proteome</keyword>
<dbReference type="InParanoid" id="A0A401H2G2"/>
<reference evidence="1 2" key="1">
    <citation type="journal article" date="2018" name="Sci. Rep.">
        <title>Genome sequence of the cauliflower mushroom Sparassis crispa (Hanabiratake) and its association with beneficial usage.</title>
        <authorList>
            <person name="Kiyama R."/>
            <person name="Furutani Y."/>
            <person name="Kawaguchi K."/>
            <person name="Nakanishi T."/>
        </authorList>
    </citation>
    <scope>NUCLEOTIDE SEQUENCE [LARGE SCALE GENOMIC DNA]</scope>
</reference>
<protein>
    <recommendedName>
        <fullName evidence="3">F-box domain-containing protein</fullName>
    </recommendedName>
</protein>
<gene>
    <name evidence="1" type="ORF">SCP_1303660</name>
</gene>
<accession>A0A401H2G2</accession>